<accession>A0ACB9H611</accession>
<gene>
    <name evidence="1" type="ORF">L2E82_04773</name>
</gene>
<evidence type="ECO:0000313" key="2">
    <source>
        <dbReference type="Proteomes" id="UP001055811"/>
    </source>
</evidence>
<dbReference type="Proteomes" id="UP001055811">
    <property type="component" value="Linkage Group LG01"/>
</dbReference>
<sequence length="171" mass="19604">MTVVSTAITALCLWGKAYNSRKIVKRKGISSNNPPPRVINTEAELAKEKTNVYKLDRAHIFSVNIFYEIEKLMRVPGEWAPPESKPYTSGENLQHWLIDEKGRDQFVIRGGSDTEVLWNDAKQVKANPVYKRPVKLIDFPPGEKYLVTYSRHEPTNPRDSHVRRFIIGLNA</sequence>
<reference evidence="2" key="1">
    <citation type="journal article" date="2022" name="Mol. Ecol. Resour.">
        <title>The genomes of chicory, endive, great burdock and yacon provide insights into Asteraceae palaeo-polyploidization history and plant inulin production.</title>
        <authorList>
            <person name="Fan W."/>
            <person name="Wang S."/>
            <person name="Wang H."/>
            <person name="Wang A."/>
            <person name="Jiang F."/>
            <person name="Liu H."/>
            <person name="Zhao H."/>
            <person name="Xu D."/>
            <person name="Zhang Y."/>
        </authorList>
    </citation>
    <scope>NUCLEOTIDE SEQUENCE [LARGE SCALE GENOMIC DNA]</scope>
    <source>
        <strain evidence="2">cv. Punajuju</strain>
    </source>
</reference>
<name>A0ACB9H611_CICIN</name>
<organism evidence="1 2">
    <name type="scientific">Cichorium intybus</name>
    <name type="common">Chicory</name>
    <dbReference type="NCBI Taxonomy" id="13427"/>
    <lineage>
        <taxon>Eukaryota</taxon>
        <taxon>Viridiplantae</taxon>
        <taxon>Streptophyta</taxon>
        <taxon>Embryophyta</taxon>
        <taxon>Tracheophyta</taxon>
        <taxon>Spermatophyta</taxon>
        <taxon>Magnoliopsida</taxon>
        <taxon>eudicotyledons</taxon>
        <taxon>Gunneridae</taxon>
        <taxon>Pentapetalae</taxon>
        <taxon>asterids</taxon>
        <taxon>campanulids</taxon>
        <taxon>Asterales</taxon>
        <taxon>Asteraceae</taxon>
        <taxon>Cichorioideae</taxon>
        <taxon>Cichorieae</taxon>
        <taxon>Cichoriinae</taxon>
        <taxon>Cichorium</taxon>
    </lineage>
</organism>
<keyword evidence="2" id="KW-1185">Reference proteome</keyword>
<reference evidence="1 2" key="2">
    <citation type="journal article" date="2022" name="Mol. Ecol. Resour.">
        <title>The genomes of chicory, endive, great burdock and yacon provide insights into Asteraceae paleo-polyploidization history and plant inulin production.</title>
        <authorList>
            <person name="Fan W."/>
            <person name="Wang S."/>
            <person name="Wang H."/>
            <person name="Wang A."/>
            <person name="Jiang F."/>
            <person name="Liu H."/>
            <person name="Zhao H."/>
            <person name="Xu D."/>
            <person name="Zhang Y."/>
        </authorList>
    </citation>
    <scope>NUCLEOTIDE SEQUENCE [LARGE SCALE GENOMIC DNA]</scope>
    <source>
        <strain evidence="2">cv. Punajuju</strain>
        <tissue evidence="1">Leaves</tissue>
    </source>
</reference>
<protein>
    <submittedName>
        <fullName evidence="1">Uncharacterized protein</fullName>
    </submittedName>
</protein>
<evidence type="ECO:0000313" key="1">
    <source>
        <dbReference type="EMBL" id="KAI3791134.1"/>
    </source>
</evidence>
<comment type="caution">
    <text evidence="1">The sequence shown here is derived from an EMBL/GenBank/DDBJ whole genome shotgun (WGS) entry which is preliminary data.</text>
</comment>
<dbReference type="EMBL" id="CM042009">
    <property type="protein sequence ID" value="KAI3791134.1"/>
    <property type="molecule type" value="Genomic_DNA"/>
</dbReference>
<proteinExistence type="predicted"/>